<dbReference type="Gene3D" id="1.20.1280.50">
    <property type="match status" value="1"/>
</dbReference>
<sequence>MVALASLPDNIVSEIMVHADARALCMLAMVSREYCELASDWQLWAQQLERRYQGVAWALPEGALCPRPDQSFRDLYFELGLPGERNWGNLAVAAHCQQTSLWLLINSTVYDVTAFSRHHPGGTASLQLFAGSDASCAFNEVAHSRRALALMEQLAVPSLSLPIEGYPAATLPLDDARGPVRTVPSLGNEAPLTLSRTDRLRAYMSAALAKPSSLATADTPTTPGARVASAADAKSALHLSRPPGQLGWGQKRVELWGHLPNLPNLPNLPTLPSLPAAGALPSAPFGLGTLVNLASDAVGGAVEFLTSDWGEGQWDDSPEDYTQL</sequence>
<feature type="domain" description="F-box" evidence="5">
    <location>
        <begin position="1"/>
        <end position="47"/>
    </location>
</feature>
<dbReference type="GO" id="GO:0046872">
    <property type="term" value="F:metal ion binding"/>
    <property type="evidence" value="ECO:0007669"/>
    <property type="project" value="UniProtKB-KW"/>
</dbReference>
<dbReference type="PROSITE" id="PS50181">
    <property type="entry name" value="FBOX"/>
    <property type="match status" value="1"/>
</dbReference>
<name>A0A7S3BTH3_9EUKA</name>
<dbReference type="Pfam" id="PF12937">
    <property type="entry name" value="F-box-like"/>
    <property type="match status" value="1"/>
</dbReference>
<keyword evidence="3" id="KW-0408">Iron</keyword>
<dbReference type="GO" id="GO:0016020">
    <property type="term" value="C:membrane"/>
    <property type="evidence" value="ECO:0007669"/>
    <property type="project" value="TreeGrafter"/>
</dbReference>
<dbReference type="Pfam" id="PF00173">
    <property type="entry name" value="Cyt-b5"/>
    <property type="match status" value="1"/>
</dbReference>
<dbReference type="InterPro" id="IPR001199">
    <property type="entry name" value="Cyt_B5-like_heme/steroid-bd"/>
</dbReference>
<organism evidence="7">
    <name type="scientific">Haptolina ericina</name>
    <dbReference type="NCBI Taxonomy" id="156174"/>
    <lineage>
        <taxon>Eukaryota</taxon>
        <taxon>Haptista</taxon>
        <taxon>Haptophyta</taxon>
        <taxon>Prymnesiophyceae</taxon>
        <taxon>Prymnesiales</taxon>
        <taxon>Prymnesiaceae</taxon>
        <taxon>Haptolina</taxon>
    </lineage>
</organism>
<dbReference type="PANTHER" id="PTHR19359">
    <property type="entry name" value="CYTOCHROME B5"/>
    <property type="match status" value="1"/>
</dbReference>
<proteinExistence type="inferred from homology"/>
<dbReference type="SUPFAM" id="SSF81383">
    <property type="entry name" value="F-box domain"/>
    <property type="match status" value="1"/>
</dbReference>
<evidence type="ECO:0000256" key="4">
    <source>
        <dbReference type="ARBA" id="ARBA00038168"/>
    </source>
</evidence>
<protein>
    <recommendedName>
        <fullName evidence="8">Cytochrome b5 heme-binding domain-containing protein</fullName>
    </recommendedName>
</protein>
<dbReference type="Gene3D" id="3.10.120.10">
    <property type="entry name" value="Cytochrome b5-like heme/steroid binding domain"/>
    <property type="match status" value="1"/>
</dbReference>
<dbReference type="SUPFAM" id="SSF55856">
    <property type="entry name" value="Cytochrome b5-like heme/steroid binding domain"/>
    <property type="match status" value="1"/>
</dbReference>
<evidence type="ECO:0000256" key="3">
    <source>
        <dbReference type="ARBA" id="ARBA00023004"/>
    </source>
</evidence>
<dbReference type="InterPro" id="IPR001810">
    <property type="entry name" value="F-box_dom"/>
</dbReference>
<dbReference type="GO" id="GO:0020037">
    <property type="term" value="F:heme binding"/>
    <property type="evidence" value="ECO:0007669"/>
    <property type="project" value="TreeGrafter"/>
</dbReference>
<dbReference type="SMART" id="SM01117">
    <property type="entry name" value="Cyt-b5"/>
    <property type="match status" value="1"/>
</dbReference>
<dbReference type="AlphaFoldDB" id="A0A7S3BTH3"/>
<keyword evidence="2" id="KW-0479">Metal-binding</keyword>
<reference evidence="7" key="1">
    <citation type="submission" date="2021-01" db="EMBL/GenBank/DDBJ databases">
        <authorList>
            <person name="Corre E."/>
            <person name="Pelletier E."/>
            <person name="Niang G."/>
            <person name="Scheremetjew M."/>
            <person name="Finn R."/>
            <person name="Kale V."/>
            <person name="Holt S."/>
            <person name="Cochrane G."/>
            <person name="Meng A."/>
            <person name="Brown T."/>
            <person name="Cohen L."/>
        </authorList>
    </citation>
    <scope>NUCLEOTIDE SEQUENCE</scope>
    <source>
        <strain evidence="7">CCMP281</strain>
    </source>
</reference>
<evidence type="ECO:0000256" key="1">
    <source>
        <dbReference type="ARBA" id="ARBA00022617"/>
    </source>
</evidence>
<keyword evidence="1" id="KW-0349">Heme</keyword>
<evidence type="ECO:0000313" key="7">
    <source>
        <dbReference type="EMBL" id="CAE0144875.1"/>
    </source>
</evidence>
<comment type="similarity">
    <text evidence="4">Belongs to the cytochrome b5 family.</text>
</comment>
<gene>
    <name evidence="7" type="ORF">HERI1096_LOCUS35554</name>
</gene>
<dbReference type="InterPro" id="IPR036400">
    <property type="entry name" value="Cyt_B5-like_heme/steroid_sf"/>
</dbReference>
<feature type="domain" description="Cytochrome b5 heme-binding" evidence="6">
    <location>
        <begin position="84"/>
        <end position="160"/>
    </location>
</feature>
<dbReference type="InterPro" id="IPR050668">
    <property type="entry name" value="Cytochrome_b5"/>
</dbReference>
<evidence type="ECO:0000259" key="5">
    <source>
        <dbReference type="PROSITE" id="PS50181"/>
    </source>
</evidence>
<dbReference type="InterPro" id="IPR036047">
    <property type="entry name" value="F-box-like_dom_sf"/>
</dbReference>
<evidence type="ECO:0000259" key="6">
    <source>
        <dbReference type="PROSITE" id="PS50255"/>
    </source>
</evidence>
<dbReference type="EMBL" id="HBHX01064232">
    <property type="protein sequence ID" value="CAE0144875.1"/>
    <property type="molecule type" value="Transcribed_RNA"/>
</dbReference>
<evidence type="ECO:0000256" key="2">
    <source>
        <dbReference type="ARBA" id="ARBA00022723"/>
    </source>
</evidence>
<evidence type="ECO:0008006" key="8">
    <source>
        <dbReference type="Google" id="ProtNLM"/>
    </source>
</evidence>
<dbReference type="PRINTS" id="PR00363">
    <property type="entry name" value="CYTOCHROMEB5"/>
</dbReference>
<dbReference type="PROSITE" id="PS50255">
    <property type="entry name" value="CYTOCHROME_B5_2"/>
    <property type="match status" value="1"/>
</dbReference>
<accession>A0A7S3BTH3</accession>